<dbReference type="PANTHER" id="PTHR46268">
    <property type="entry name" value="STRESS RESPONSE PROTEIN NHAX"/>
    <property type="match status" value="1"/>
</dbReference>
<comment type="similarity">
    <text evidence="1">Belongs to the universal stress protein A family.</text>
</comment>
<evidence type="ECO:0000259" key="2">
    <source>
        <dbReference type="Pfam" id="PF00582"/>
    </source>
</evidence>
<reference evidence="4" key="1">
    <citation type="journal article" date="2019" name="Int. J. Syst. Evol. Microbiol.">
        <title>The Global Catalogue of Microorganisms (GCM) 10K type strain sequencing project: providing services to taxonomists for standard genome sequencing and annotation.</title>
        <authorList>
            <consortium name="The Broad Institute Genomics Platform"/>
            <consortium name="The Broad Institute Genome Sequencing Center for Infectious Disease"/>
            <person name="Wu L."/>
            <person name="Ma J."/>
        </authorList>
    </citation>
    <scope>NUCLEOTIDE SEQUENCE [LARGE SCALE GENOMIC DNA]</scope>
    <source>
        <strain evidence="4">KCTC 22814</strain>
    </source>
</reference>
<dbReference type="InterPro" id="IPR006015">
    <property type="entry name" value="Universal_stress_UspA"/>
</dbReference>
<gene>
    <name evidence="3" type="ORF">ACFS7Y_13530</name>
</gene>
<dbReference type="EMBL" id="JBHUPB010000008">
    <property type="protein sequence ID" value="MFD2968416.1"/>
    <property type="molecule type" value="Genomic_DNA"/>
</dbReference>
<dbReference type="SUPFAM" id="SSF52402">
    <property type="entry name" value="Adenine nucleotide alpha hydrolases-like"/>
    <property type="match status" value="2"/>
</dbReference>
<sequence>MKKILIPVDFSEYSQCAVDYACQLIIANESQQELDLVHVFTNQSNLYVNRQLSPDLVDPQVEISKKEMKKLKEIIHIKYPNIVCHEIFKSGNLFEEVSKVTATFAYDAVIMGTKGTSGLEAIFLGSNTYDVILNTKTPVFGIPKNSDKFKKDRIGLLCNFKIAELEALQQAIKLFGKDFELILIHVNKEDKDIKAIDAQFKQWIDEIIAQTGIDNISYTVKAQVLYNHVVENISHAINNALIDEQIDIMLVTKSRKSFFRQIVGENIVRKLAYQMTVPTLFARVHAKS</sequence>
<keyword evidence="4" id="KW-1185">Reference proteome</keyword>
<proteinExistence type="inferred from homology"/>
<dbReference type="Gene3D" id="3.40.50.620">
    <property type="entry name" value="HUPs"/>
    <property type="match status" value="2"/>
</dbReference>
<comment type="caution">
    <text evidence="3">The sequence shown here is derived from an EMBL/GenBank/DDBJ whole genome shotgun (WGS) entry which is preliminary data.</text>
</comment>
<dbReference type="Proteomes" id="UP001597525">
    <property type="component" value="Unassembled WGS sequence"/>
</dbReference>
<name>A0ABW6BJK8_9SPHI</name>
<evidence type="ECO:0000256" key="1">
    <source>
        <dbReference type="ARBA" id="ARBA00008791"/>
    </source>
</evidence>
<feature type="domain" description="UspA" evidence="2">
    <location>
        <begin position="1"/>
        <end position="140"/>
    </location>
</feature>
<dbReference type="CDD" id="cd00293">
    <property type="entry name" value="USP-like"/>
    <property type="match status" value="1"/>
</dbReference>
<accession>A0ABW6BJK8</accession>
<dbReference type="PANTHER" id="PTHR46268:SF6">
    <property type="entry name" value="UNIVERSAL STRESS PROTEIN UP12"/>
    <property type="match status" value="1"/>
</dbReference>
<evidence type="ECO:0000313" key="4">
    <source>
        <dbReference type="Proteomes" id="UP001597525"/>
    </source>
</evidence>
<dbReference type="RefSeq" id="WP_320185598.1">
    <property type="nucleotide sequence ID" value="NZ_CP138332.1"/>
</dbReference>
<dbReference type="InterPro" id="IPR014729">
    <property type="entry name" value="Rossmann-like_a/b/a_fold"/>
</dbReference>
<dbReference type="InterPro" id="IPR006016">
    <property type="entry name" value="UspA"/>
</dbReference>
<organism evidence="3 4">
    <name type="scientific">Sphingobacterium bambusae</name>
    <dbReference type="NCBI Taxonomy" id="662858"/>
    <lineage>
        <taxon>Bacteria</taxon>
        <taxon>Pseudomonadati</taxon>
        <taxon>Bacteroidota</taxon>
        <taxon>Sphingobacteriia</taxon>
        <taxon>Sphingobacteriales</taxon>
        <taxon>Sphingobacteriaceae</taxon>
        <taxon>Sphingobacterium</taxon>
    </lineage>
</organism>
<dbReference type="Pfam" id="PF00582">
    <property type="entry name" value="Usp"/>
    <property type="match status" value="1"/>
</dbReference>
<dbReference type="PRINTS" id="PR01438">
    <property type="entry name" value="UNVRSLSTRESS"/>
</dbReference>
<evidence type="ECO:0000313" key="3">
    <source>
        <dbReference type="EMBL" id="MFD2968416.1"/>
    </source>
</evidence>
<protein>
    <submittedName>
        <fullName evidence="3">Universal stress protein</fullName>
    </submittedName>
</protein>